<dbReference type="AlphaFoldDB" id="K1Y5Z2"/>
<gene>
    <name evidence="1" type="ORF">MBM_01286</name>
</gene>
<name>K1Y5Z2_MARBU</name>
<dbReference type="InParanoid" id="K1Y5Z2"/>
<proteinExistence type="predicted"/>
<keyword evidence="2" id="KW-1185">Reference proteome</keyword>
<dbReference type="Proteomes" id="UP000006753">
    <property type="component" value="Unassembled WGS sequence"/>
</dbReference>
<evidence type="ECO:0000313" key="1">
    <source>
        <dbReference type="EMBL" id="EKD20604.1"/>
    </source>
</evidence>
<reference evidence="1 2" key="1">
    <citation type="journal article" date="2012" name="BMC Genomics">
        <title>Sequencing the genome of Marssonina brunnea reveals fungus-poplar co-evolution.</title>
        <authorList>
            <person name="Zhu S."/>
            <person name="Cao Y.-Z."/>
            <person name="Jiang C."/>
            <person name="Tan B.-Y."/>
            <person name="Wang Z."/>
            <person name="Feng S."/>
            <person name="Zhang L."/>
            <person name="Su X.-H."/>
            <person name="Brejova B."/>
            <person name="Vinar T."/>
            <person name="Xu M."/>
            <person name="Wang M.-X."/>
            <person name="Zhang S.-G."/>
            <person name="Huang M.-R."/>
            <person name="Wu R."/>
            <person name="Zhou Y."/>
        </authorList>
    </citation>
    <scope>NUCLEOTIDE SEQUENCE [LARGE SCALE GENOMIC DNA]</scope>
    <source>
        <strain evidence="1 2">MB_m1</strain>
    </source>
</reference>
<dbReference type="OMA" id="ISNDQTY"/>
<dbReference type="STRING" id="1072389.K1Y5Z2"/>
<dbReference type="KEGG" id="mbe:MBM_01286"/>
<organism evidence="1 2">
    <name type="scientific">Marssonina brunnea f. sp. multigermtubi (strain MB_m1)</name>
    <name type="common">Marssonina leaf spot fungus</name>
    <dbReference type="NCBI Taxonomy" id="1072389"/>
    <lineage>
        <taxon>Eukaryota</taxon>
        <taxon>Fungi</taxon>
        <taxon>Dikarya</taxon>
        <taxon>Ascomycota</taxon>
        <taxon>Pezizomycotina</taxon>
        <taxon>Leotiomycetes</taxon>
        <taxon>Helotiales</taxon>
        <taxon>Drepanopezizaceae</taxon>
        <taxon>Drepanopeziza</taxon>
    </lineage>
</organism>
<dbReference type="HOGENOM" id="CLU_036009_0_0_1"/>
<evidence type="ECO:0000313" key="2">
    <source>
        <dbReference type="Proteomes" id="UP000006753"/>
    </source>
</evidence>
<dbReference type="EMBL" id="JH921429">
    <property type="protein sequence ID" value="EKD20604.1"/>
    <property type="molecule type" value="Genomic_DNA"/>
</dbReference>
<sequence length="569" mass="63401">MSLRDPYRVVAGDRYPLPFATIEDTLHYFSLSLKARLNFLEIGPYDQSRASNDGIDISKIVETGVDQILRNSGISFTSFSVLSLWPKFNLAKKRDHLLLYTNNEDYDNWYDAANAIQSLLDQQIALSNKQDYRLWVEIRNYKLMLKDTSSAVRRGTIACEVLKMTQDLVMQSVEILFPNQFTSVSWVLRGAADNFNHRTPTVLITVEPRSSQLWDSHEESIRSAISDIDGINNYECDIDVRIVAGSNMLLNDWAMPPAKYHDCPGPEADSGVSIGPRCTSPASGTLGVWVNLLPAGKTLKTEAVVCFLTCHHVITAGDPTNAQANNAYGIALDGRSALKKIPIDFPSTIDSRWTIQTLQKRIQSPEVINRIQTIQNRLDAGGIGYVRHSSGLSRRTQTRGKLDWALIEVTDQTCVGKNFPALRSKLTPEHFASFLGDRFINEDVYFDIPGQIIDTVGTLSEETVMKPMSWVAKQGRTSRITTGDLNELWSGVKWDDGTTSWEHQIFPLIGGETFARPGDSGSLVHNVDKEWIGMMHCANTADDWGCFTSAQDIIDDIKLKTGGTITLLG</sequence>
<protein>
    <submittedName>
        <fullName evidence="1">Uncharacterized protein</fullName>
    </submittedName>
</protein>
<dbReference type="OrthoDB" id="5424209at2759"/>
<dbReference type="eggNOG" id="ENOG502QR0D">
    <property type="taxonomic scope" value="Eukaryota"/>
</dbReference>
<accession>K1Y5Z2</accession>